<comment type="caution">
    <text evidence="6">The sequence shown here is derived from an EMBL/GenBank/DDBJ whole genome shotgun (WGS) entry which is preliminary data.</text>
</comment>
<dbReference type="Proteomes" id="UP001597362">
    <property type="component" value="Unassembled WGS sequence"/>
</dbReference>
<evidence type="ECO:0000256" key="4">
    <source>
        <dbReference type="ARBA" id="ARBA00023136"/>
    </source>
</evidence>
<dbReference type="EMBL" id="JBHUHO010000040">
    <property type="protein sequence ID" value="MFD2117497.1"/>
    <property type="molecule type" value="Genomic_DNA"/>
</dbReference>
<proteinExistence type="predicted"/>
<comment type="subcellular location">
    <subcellularLocation>
        <location evidence="1">Membrane</location>
        <topology evidence="1">Multi-pass membrane protein</topology>
    </subcellularLocation>
</comment>
<dbReference type="CDD" id="cd16914">
    <property type="entry name" value="EcfT"/>
    <property type="match status" value="1"/>
</dbReference>
<dbReference type="Pfam" id="PF02361">
    <property type="entry name" value="CbiQ"/>
    <property type="match status" value="1"/>
</dbReference>
<protein>
    <submittedName>
        <fullName evidence="6">Energy-coupling factor transporter transmembrane component T family protein</fullName>
    </submittedName>
</protein>
<feature type="transmembrane region" description="Helical" evidence="5">
    <location>
        <begin position="242"/>
        <end position="263"/>
    </location>
</feature>
<dbReference type="PANTHER" id="PTHR33514:SF13">
    <property type="entry name" value="PROTEIN ABCI12, CHLOROPLASTIC"/>
    <property type="match status" value="1"/>
</dbReference>
<dbReference type="RefSeq" id="WP_377774725.1">
    <property type="nucleotide sequence ID" value="NZ_JBHUHO010000040.1"/>
</dbReference>
<accession>A0ABW4YPM3</accession>
<organism evidence="6 7">
    <name type="scientific">Paenibacillus yanchengensis</name>
    <dbReference type="NCBI Taxonomy" id="2035833"/>
    <lineage>
        <taxon>Bacteria</taxon>
        <taxon>Bacillati</taxon>
        <taxon>Bacillota</taxon>
        <taxon>Bacilli</taxon>
        <taxon>Bacillales</taxon>
        <taxon>Paenibacillaceae</taxon>
        <taxon>Paenibacillus</taxon>
    </lineage>
</organism>
<evidence type="ECO:0000256" key="1">
    <source>
        <dbReference type="ARBA" id="ARBA00004141"/>
    </source>
</evidence>
<evidence type="ECO:0000256" key="5">
    <source>
        <dbReference type="SAM" id="Phobius"/>
    </source>
</evidence>
<evidence type="ECO:0000313" key="6">
    <source>
        <dbReference type="EMBL" id="MFD2117497.1"/>
    </source>
</evidence>
<feature type="transmembrane region" description="Helical" evidence="5">
    <location>
        <begin position="69"/>
        <end position="89"/>
    </location>
</feature>
<name>A0ABW4YPM3_9BACL</name>
<gene>
    <name evidence="6" type="ORF">ACFSJH_17335</name>
</gene>
<dbReference type="InterPro" id="IPR003339">
    <property type="entry name" value="ABC/ECF_trnsptr_transmembrane"/>
</dbReference>
<evidence type="ECO:0000256" key="2">
    <source>
        <dbReference type="ARBA" id="ARBA00022692"/>
    </source>
</evidence>
<reference evidence="7" key="1">
    <citation type="journal article" date="2019" name="Int. J. Syst. Evol. Microbiol.">
        <title>The Global Catalogue of Microorganisms (GCM) 10K type strain sequencing project: providing services to taxonomists for standard genome sequencing and annotation.</title>
        <authorList>
            <consortium name="The Broad Institute Genomics Platform"/>
            <consortium name="The Broad Institute Genome Sequencing Center for Infectious Disease"/>
            <person name="Wu L."/>
            <person name="Ma J."/>
        </authorList>
    </citation>
    <scope>NUCLEOTIDE SEQUENCE [LARGE SCALE GENOMIC DNA]</scope>
    <source>
        <strain evidence="7">GH52</strain>
    </source>
</reference>
<evidence type="ECO:0000313" key="7">
    <source>
        <dbReference type="Proteomes" id="UP001597362"/>
    </source>
</evidence>
<dbReference type="PANTHER" id="PTHR33514">
    <property type="entry name" value="PROTEIN ABCI12, CHLOROPLASTIC"/>
    <property type="match status" value="1"/>
</dbReference>
<evidence type="ECO:0000256" key="3">
    <source>
        <dbReference type="ARBA" id="ARBA00022989"/>
    </source>
</evidence>
<keyword evidence="2 5" id="KW-0812">Transmembrane</keyword>
<keyword evidence="7" id="KW-1185">Reference proteome</keyword>
<sequence>MNNRLIIGRYIVGDSFIHRLDPRSKLIGMFLFMIAIFLVNSYTTIVIALLFTTSILLLSKIPLLLYLKAIRPLLFLLIFISLFHVFFHNEGSRLLQAGNFAIYSGGLEKGLVSAGRMTLFITFAAMLSFTTQPDSIATGLSSILKPLNKLRIPVARFSLMLSIALRFIPTIFEEAERIWKAQVSRGFSLANKPLKEKAQLIIALLVPVTQGAFRRAISLADSMEARNYRLDHKRTAYRQMTWTIADSSYLCMFIIPIVLIAVFQKVF</sequence>
<keyword evidence="4 5" id="KW-0472">Membrane</keyword>
<keyword evidence="3 5" id="KW-1133">Transmembrane helix</keyword>
<feature type="transmembrane region" description="Helical" evidence="5">
    <location>
        <begin position="26"/>
        <end position="57"/>
    </location>
</feature>